<organism evidence="1 2">
    <name type="scientific">Bradyrhizobium lupini HPC(L)</name>
    <dbReference type="NCBI Taxonomy" id="1229491"/>
    <lineage>
        <taxon>Bacteria</taxon>
        <taxon>Pseudomonadati</taxon>
        <taxon>Pseudomonadota</taxon>
        <taxon>Alphaproteobacteria</taxon>
        <taxon>Hyphomicrobiales</taxon>
        <taxon>Nitrobacteraceae</taxon>
        <taxon>Bradyrhizobium</taxon>
    </lineage>
</organism>
<accession>A0ABN0HJQ2</accession>
<dbReference type="InterPro" id="IPR037219">
    <property type="entry name" value="Peptidase_M41-like"/>
</dbReference>
<proteinExistence type="predicted"/>
<evidence type="ECO:0000313" key="1">
    <source>
        <dbReference type="EMBL" id="EKJ94770.1"/>
    </source>
</evidence>
<dbReference type="Gene3D" id="1.20.58.760">
    <property type="entry name" value="Peptidase M41"/>
    <property type="match status" value="1"/>
</dbReference>
<name>A0ABN0HJQ2_RHILU</name>
<dbReference type="SUPFAM" id="SSF140990">
    <property type="entry name" value="FtsH protease domain-like"/>
    <property type="match status" value="1"/>
</dbReference>
<evidence type="ECO:0008006" key="3">
    <source>
        <dbReference type="Google" id="ProtNLM"/>
    </source>
</evidence>
<dbReference type="Proteomes" id="UP000017668">
    <property type="component" value="Unassembled WGS sequence"/>
</dbReference>
<reference evidence="1 2" key="1">
    <citation type="journal article" date="2013" name="Genome Announc.">
        <title>Genome Sequence of Rhizobium lupini HPC(L) Isolated from Saline Desert Soil, Kutch (Gujarat).</title>
        <authorList>
            <person name="Agarwal L."/>
            <person name="Purohit H.J."/>
        </authorList>
    </citation>
    <scope>NUCLEOTIDE SEQUENCE [LARGE SCALE GENOMIC DNA]</scope>
    <source>
        <strain evidence="2">HPC(L)</strain>
    </source>
</reference>
<protein>
    <recommendedName>
        <fullName evidence="3">Peptidase M41 domain-containing protein</fullName>
    </recommendedName>
</protein>
<dbReference type="EMBL" id="AMQQ01000023">
    <property type="protein sequence ID" value="EKJ94770.1"/>
    <property type="molecule type" value="Genomic_DNA"/>
</dbReference>
<dbReference type="RefSeq" id="WP_006699149.1">
    <property type="nucleotide sequence ID" value="NZ_AMQQ01000023.1"/>
</dbReference>
<comment type="caution">
    <text evidence="1">The sequence shown here is derived from an EMBL/GenBank/DDBJ whole genome shotgun (WGS) entry which is preliminary data.</text>
</comment>
<evidence type="ECO:0000313" key="2">
    <source>
        <dbReference type="Proteomes" id="UP000017668"/>
    </source>
</evidence>
<gene>
    <name evidence="1" type="ORF">C241_15758</name>
</gene>
<sequence length="160" mass="17445">MSVKLEAAYHEAGHIVLAWFSKYHTIAGGIDLTKGSGQIPEIAVSKSKMSAAKKLPSKDSASNDYDVVREGAVIFAAGYQAELIAASINPSLVPDRGSADLDYQIVDAILAKAGLQWDTRVAEAAAEDLLRRHWVWVEKIAQQAFEHRRLSVEGLIDIFP</sequence>
<keyword evidence="2" id="KW-1185">Reference proteome</keyword>